<feature type="domain" description="Rhodanese" evidence="1">
    <location>
        <begin position="3"/>
        <end position="88"/>
    </location>
</feature>
<dbReference type="RefSeq" id="WP_188461519.1">
    <property type="nucleotide sequence ID" value="NZ_BAABHU010000003.1"/>
</dbReference>
<proteinExistence type="predicted"/>
<dbReference type="EMBL" id="BMEC01000003">
    <property type="protein sequence ID" value="GGC29220.1"/>
    <property type="molecule type" value="Genomic_DNA"/>
</dbReference>
<sequence>MKKLINKTIIDVRSAGEFALEHAQYSVNIPLNEIEARLEEVKKIEGEIIVCCASGNRSAMAQQILLSHGIKSLNGGSWYAAENSVVTS</sequence>
<dbReference type="CDD" id="cd00158">
    <property type="entry name" value="RHOD"/>
    <property type="match status" value="1"/>
</dbReference>
<dbReference type="PROSITE" id="PS50206">
    <property type="entry name" value="RHODANESE_3"/>
    <property type="match status" value="1"/>
</dbReference>
<evidence type="ECO:0000313" key="3">
    <source>
        <dbReference type="Proteomes" id="UP000636010"/>
    </source>
</evidence>
<gene>
    <name evidence="2" type="ORF">GCM10011506_13280</name>
</gene>
<reference evidence="3" key="1">
    <citation type="journal article" date="2019" name="Int. J. Syst. Evol. Microbiol.">
        <title>The Global Catalogue of Microorganisms (GCM) 10K type strain sequencing project: providing services to taxonomists for standard genome sequencing and annotation.</title>
        <authorList>
            <consortium name="The Broad Institute Genomics Platform"/>
            <consortium name="The Broad Institute Genome Sequencing Center for Infectious Disease"/>
            <person name="Wu L."/>
            <person name="Ma J."/>
        </authorList>
    </citation>
    <scope>NUCLEOTIDE SEQUENCE [LARGE SCALE GENOMIC DNA]</scope>
    <source>
        <strain evidence="3">CGMCC 1.10832</strain>
    </source>
</reference>
<dbReference type="PANTHER" id="PTHR43031:SF1">
    <property type="entry name" value="PYRIDINE NUCLEOTIDE-DISULPHIDE OXIDOREDUCTASE"/>
    <property type="match status" value="1"/>
</dbReference>
<dbReference type="InterPro" id="IPR036873">
    <property type="entry name" value="Rhodanese-like_dom_sf"/>
</dbReference>
<comment type="caution">
    <text evidence="2">The sequence shown here is derived from an EMBL/GenBank/DDBJ whole genome shotgun (WGS) entry which is preliminary data.</text>
</comment>
<dbReference type="SMART" id="SM00450">
    <property type="entry name" value="RHOD"/>
    <property type="match status" value="1"/>
</dbReference>
<evidence type="ECO:0000259" key="1">
    <source>
        <dbReference type="PROSITE" id="PS50206"/>
    </source>
</evidence>
<dbReference type="InterPro" id="IPR001763">
    <property type="entry name" value="Rhodanese-like_dom"/>
</dbReference>
<dbReference type="Proteomes" id="UP000636010">
    <property type="component" value="Unassembled WGS sequence"/>
</dbReference>
<keyword evidence="3" id="KW-1185">Reference proteome</keyword>
<dbReference type="Pfam" id="PF00581">
    <property type="entry name" value="Rhodanese"/>
    <property type="match status" value="1"/>
</dbReference>
<organism evidence="2 3">
    <name type="scientific">Marivirga lumbricoides</name>
    <dbReference type="NCBI Taxonomy" id="1046115"/>
    <lineage>
        <taxon>Bacteria</taxon>
        <taxon>Pseudomonadati</taxon>
        <taxon>Bacteroidota</taxon>
        <taxon>Cytophagia</taxon>
        <taxon>Cytophagales</taxon>
        <taxon>Marivirgaceae</taxon>
        <taxon>Marivirga</taxon>
    </lineage>
</organism>
<dbReference type="PANTHER" id="PTHR43031">
    <property type="entry name" value="FAD-DEPENDENT OXIDOREDUCTASE"/>
    <property type="match status" value="1"/>
</dbReference>
<dbReference type="Gene3D" id="3.40.250.10">
    <property type="entry name" value="Rhodanese-like domain"/>
    <property type="match status" value="1"/>
</dbReference>
<protein>
    <recommendedName>
        <fullName evidence="1">Rhodanese domain-containing protein</fullName>
    </recommendedName>
</protein>
<accession>A0ABQ1LUI3</accession>
<name>A0ABQ1LUI3_9BACT</name>
<evidence type="ECO:0000313" key="2">
    <source>
        <dbReference type="EMBL" id="GGC29220.1"/>
    </source>
</evidence>
<dbReference type="InterPro" id="IPR050229">
    <property type="entry name" value="GlpE_sulfurtransferase"/>
</dbReference>
<dbReference type="SUPFAM" id="SSF52821">
    <property type="entry name" value="Rhodanese/Cell cycle control phosphatase"/>
    <property type="match status" value="1"/>
</dbReference>